<dbReference type="InterPro" id="IPR008965">
    <property type="entry name" value="CBM2/CBM3_carb-bd_dom_sf"/>
</dbReference>
<feature type="transmembrane region" description="Helical" evidence="5">
    <location>
        <begin position="1213"/>
        <end position="1232"/>
    </location>
</feature>
<proteinExistence type="predicted"/>
<dbReference type="InterPro" id="IPR045197">
    <property type="entry name" value="NUP210-like"/>
</dbReference>
<comment type="caution">
    <text evidence="8">The sequence shown here is derived from an EMBL/GenBank/DDBJ whole genome shotgun (WGS) entry which is preliminary data.</text>
</comment>
<feature type="region of interest" description="Disordered" evidence="4">
    <location>
        <begin position="1177"/>
        <end position="1207"/>
    </location>
</feature>
<keyword evidence="5" id="KW-0812">Transmembrane</keyword>
<evidence type="ECO:0000256" key="3">
    <source>
        <dbReference type="ARBA" id="ARBA00022737"/>
    </source>
</evidence>
<keyword evidence="5" id="KW-1133">Transmembrane helix</keyword>
<dbReference type="Gene3D" id="2.60.40.1080">
    <property type="match status" value="10"/>
</dbReference>
<comment type="subcellular location">
    <subcellularLocation>
        <location evidence="1">Secreted</location>
    </subcellularLocation>
</comment>
<dbReference type="HOGENOM" id="CLU_266943_0_0_9"/>
<feature type="domain" description="BIG2" evidence="7">
    <location>
        <begin position="925"/>
        <end position="1000"/>
    </location>
</feature>
<evidence type="ECO:0000256" key="4">
    <source>
        <dbReference type="SAM" id="MobiDB-lite"/>
    </source>
</evidence>
<dbReference type="STRING" id="537013.CLOSTMETH_03352"/>
<feature type="domain" description="BIG2" evidence="7">
    <location>
        <begin position="176"/>
        <end position="254"/>
    </location>
</feature>
<dbReference type="NCBIfam" id="TIGR01167">
    <property type="entry name" value="LPXTG_anchor"/>
    <property type="match status" value="1"/>
</dbReference>
<feature type="domain" description="BIG2" evidence="7">
    <location>
        <begin position="422"/>
        <end position="499"/>
    </location>
</feature>
<keyword evidence="2" id="KW-0964">Secreted</keyword>
<sequence>MRKTSIPKRVLALLLSAAIFASIGVATIVDAAAKAANTVDLTVGTVEGTKGQEVQIPVTMNAKDNEVGSFDATINYDPEQLELVHNDRGEPKVIFGSTVNANAISNSPSPGILMLSGGSLYGITDETIFTVSFVVKEGASGNCPISLSDVFVSDNTQQANELETKLISGGVNVSVPLNSISLSQTSLDLAKGESSKLDVIYNPDNTTDDKTVEWSTGDDTVATVSKDGTVQAVGKGTTTITAKVGEKTATCNVTVSVPLQSISLNQDKLTLDKGENSQLTVSALPEDTTDTNPYSWTSDNQSVATVNQNGLVTAVGQGTATITVSRGDKTASCEVVVSAPLESISIQPTLELLKKQTAALTITYNPENTTDDKTAVWSSSDDKIATVDQNGVVTAVAPGKATITAKVGKHEAACTVTVKEQPLNSIALNKQEMTLDKGKTESLTVTYNPEDTTDDKTVVWSTSDSNVATVKNGVVTAVGVGKATITATVGEKQAKCEVTVTSPLDHITIPSTAKVNKGETTSLSVSYFPEDTTDSKDVVWTSSNSAVASVKDGVVTGHMAGTAVITANVGGKQASCTVTVEVPLQYVSIAGIEEYTTMSRGESLQLGVNYYPQDTTANKAVRWTSSDESVVKIDENGKMTAVGGGEAVVNVVSDYAVGKNPTVKEYRVKVIVPLESISLVPAELTLEVGDTSTTELNYFPVDFTVSDTMKYSIDIEDPNVVSVARDGDKFTVKALSQGSTSFTVTVDEKYQATCTVQVLQPIQSISLNKTELSLLKGGSETLTVNIDPPNADGDKSVVWSSSDETIATVNNGVVTGLKAGTAKITAAVGKHTATCTVTVQEIKIESVTLDKTELSLDKGDTAELTATVNPENTTDDKTVLWSTSDPNVALVNSNGVVTAVGGGTAKITAKAGDKSAECTVTVEIPLGSIALSQTTASLISGRDTTLVVRFNPEDTTADKTVLWSTSDPSVVTVSNGVVTAVGKGKATVTARVGSLSATCEFTVIEASDKIPAQTVIDQLKDESVDEVVVNLTQPDVVTKEIFEAAKGIDKNITFNIVDESGSILYSWSFNGKDVKDVSKDVDLAIEVGAENDAITSLVGDERALILSFAHKGELPVNMSVRVFVGDHFADGQPLWYYTYNPETSSLELVSSELTVEDHFIELSLTSCSDLVFSAKEVKDPEPGESSTPSNSGSSSQGSGSHGDTPKTGEVTTVALMAAAMACALGAAFVMYTRKKHED</sequence>
<dbReference type="EMBL" id="ACEC01000118">
    <property type="protein sequence ID" value="EEG29025.1"/>
    <property type="molecule type" value="Genomic_DNA"/>
</dbReference>
<feature type="domain" description="BIG2" evidence="7">
    <location>
        <begin position="583"/>
        <end position="663"/>
    </location>
</feature>
<dbReference type="SMART" id="SM00635">
    <property type="entry name" value="BID_2"/>
    <property type="match status" value="10"/>
</dbReference>
<feature type="domain" description="BIG2" evidence="7">
    <location>
        <begin position="503"/>
        <end position="579"/>
    </location>
</feature>
<feature type="chain" id="PRO_5002897930" evidence="6">
    <location>
        <begin position="32"/>
        <end position="1238"/>
    </location>
</feature>
<gene>
    <name evidence="8" type="ORF">CLOSTMETH_03352</name>
</gene>
<dbReference type="AlphaFoldDB" id="C0EHK7"/>
<evidence type="ECO:0000313" key="8">
    <source>
        <dbReference type="EMBL" id="EEG29025.1"/>
    </source>
</evidence>
<dbReference type="eggNOG" id="COG2247">
    <property type="taxonomic scope" value="Bacteria"/>
</dbReference>
<feature type="domain" description="BIG2" evidence="7">
    <location>
        <begin position="761"/>
        <end position="838"/>
    </location>
</feature>
<dbReference type="Pfam" id="PF00963">
    <property type="entry name" value="Cohesin"/>
    <property type="match status" value="1"/>
</dbReference>
<keyword evidence="9" id="KW-1185">Reference proteome</keyword>
<accession>C0EHK7</accession>
<evidence type="ECO:0000256" key="6">
    <source>
        <dbReference type="SAM" id="SignalP"/>
    </source>
</evidence>
<dbReference type="CDD" id="cd08548">
    <property type="entry name" value="Type_I_cohesin_like"/>
    <property type="match status" value="1"/>
</dbReference>
<dbReference type="PANTHER" id="PTHR23019:SF0">
    <property type="entry name" value="NUCLEAR PORE MEMBRANE GLYCOPROTEIN 210"/>
    <property type="match status" value="1"/>
</dbReference>
<dbReference type="InterPro" id="IPR008964">
    <property type="entry name" value="Invasin/intimin_cell_adhesion"/>
</dbReference>
<feature type="domain" description="BIG2" evidence="7">
    <location>
        <begin position="843"/>
        <end position="921"/>
    </location>
</feature>
<dbReference type="Gene3D" id="2.60.40.680">
    <property type="match status" value="1"/>
</dbReference>
<dbReference type="Pfam" id="PF02368">
    <property type="entry name" value="Big_2"/>
    <property type="match status" value="9"/>
</dbReference>
<protein>
    <submittedName>
        <fullName evidence="8">Cohesin domain protein</fullName>
    </submittedName>
</protein>
<name>C0EHK7_9FIRM</name>
<dbReference type="eggNOG" id="COG5492">
    <property type="taxonomic scope" value="Bacteria"/>
</dbReference>
<dbReference type="Proteomes" id="UP000003340">
    <property type="component" value="Unassembled WGS sequence"/>
</dbReference>
<evidence type="ECO:0000259" key="7">
    <source>
        <dbReference type="SMART" id="SM00635"/>
    </source>
</evidence>
<dbReference type="InterPro" id="IPR002102">
    <property type="entry name" value="Cohesin_dom"/>
</dbReference>
<evidence type="ECO:0000256" key="1">
    <source>
        <dbReference type="ARBA" id="ARBA00004613"/>
    </source>
</evidence>
<reference evidence="8 9" key="2">
    <citation type="submission" date="2009-02" db="EMBL/GenBank/DDBJ databases">
        <title>Draft genome sequence of Clostridium methylpentosum (DSM 5476).</title>
        <authorList>
            <person name="Sudarsanam P."/>
            <person name="Ley R."/>
            <person name="Guruge J."/>
            <person name="Turnbaugh P.J."/>
            <person name="Mahowald M."/>
            <person name="Liep D."/>
            <person name="Gordon J."/>
        </authorList>
    </citation>
    <scope>NUCLEOTIDE SEQUENCE [LARGE SCALE GENOMIC DNA]</scope>
    <source>
        <strain evidence="8 9">DSM 5476</strain>
    </source>
</reference>
<keyword evidence="3" id="KW-0677">Repeat</keyword>
<dbReference type="GO" id="GO:0000272">
    <property type="term" value="P:polysaccharide catabolic process"/>
    <property type="evidence" value="ECO:0007669"/>
    <property type="project" value="InterPro"/>
</dbReference>
<evidence type="ECO:0000256" key="2">
    <source>
        <dbReference type="ARBA" id="ARBA00022525"/>
    </source>
</evidence>
<dbReference type="SUPFAM" id="SSF49373">
    <property type="entry name" value="Invasin/intimin cell-adhesion fragments"/>
    <property type="match status" value="10"/>
</dbReference>
<evidence type="ECO:0000313" key="9">
    <source>
        <dbReference type="Proteomes" id="UP000003340"/>
    </source>
</evidence>
<feature type="domain" description="BIG2" evidence="7">
    <location>
        <begin position="258"/>
        <end position="336"/>
    </location>
</feature>
<dbReference type="PANTHER" id="PTHR23019">
    <property type="entry name" value="NUCLEAR PORE MEMBRANE GLYCOPROTEIN GP210-RELATED"/>
    <property type="match status" value="1"/>
</dbReference>
<organism evidence="8 9">
    <name type="scientific">[Clostridium] methylpentosum DSM 5476</name>
    <dbReference type="NCBI Taxonomy" id="537013"/>
    <lineage>
        <taxon>Bacteria</taxon>
        <taxon>Bacillati</taxon>
        <taxon>Bacillota</taxon>
        <taxon>Clostridia</taxon>
        <taxon>Eubacteriales</taxon>
        <taxon>Oscillospiraceae</taxon>
        <taxon>Oscillospiraceae incertae sedis</taxon>
    </lineage>
</organism>
<keyword evidence="5" id="KW-0472">Membrane</keyword>
<feature type="domain" description="BIG2" evidence="7">
    <location>
        <begin position="673"/>
        <end position="756"/>
    </location>
</feature>
<dbReference type="InterPro" id="IPR003343">
    <property type="entry name" value="Big_2"/>
</dbReference>
<evidence type="ECO:0000256" key="5">
    <source>
        <dbReference type="SAM" id="Phobius"/>
    </source>
</evidence>
<dbReference type="GO" id="GO:0030246">
    <property type="term" value="F:carbohydrate binding"/>
    <property type="evidence" value="ECO:0007669"/>
    <property type="project" value="InterPro"/>
</dbReference>
<feature type="signal peptide" evidence="6">
    <location>
        <begin position="1"/>
        <end position="31"/>
    </location>
</feature>
<keyword evidence="6" id="KW-0732">Signal</keyword>
<feature type="compositionally biased region" description="Low complexity" evidence="4">
    <location>
        <begin position="1183"/>
        <end position="1202"/>
    </location>
</feature>
<dbReference type="GO" id="GO:0005576">
    <property type="term" value="C:extracellular region"/>
    <property type="evidence" value="ECO:0007669"/>
    <property type="project" value="UniProtKB-SubCell"/>
</dbReference>
<reference evidence="8 9" key="1">
    <citation type="submission" date="2009-01" db="EMBL/GenBank/DDBJ databases">
        <authorList>
            <person name="Fulton L."/>
            <person name="Clifton S."/>
            <person name="Fulton B."/>
            <person name="Xu J."/>
            <person name="Minx P."/>
            <person name="Pepin K.H."/>
            <person name="Johnson M."/>
            <person name="Bhonagiri V."/>
            <person name="Nash W.E."/>
            <person name="Mardis E.R."/>
            <person name="Wilson R.K."/>
        </authorList>
    </citation>
    <scope>NUCLEOTIDE SEQUENCE [LARGE SCALE GENOMIC DNA]</scope>
    <source>
        <strain evidence="8 9">DSM 5476</strain>
    </source>
</reference>
<dbReference type="SUPFAM" id="SSF49384">
    <property type="entry name" value="Carbohydrate-binding domain"/>
    <property type="match status" value="1"/>
</dbReference>
<feature type="domain" description="BIG2" evidence="7">
    <location>
        <begin position="340"/>
        <end position="417"/>
    </location>
</feature>